<feature type="domain" description="RRM" evidence="4">
    <location>
        <begin position="361"/>
        <end position="441"/>
    </location>
</feature>
<dbReference type="Pfam" id="PF00076">
    <property type="entry name" value="RRM_1"/>
    <property type="match status" value="3"/>
</dbReference>
<dbReference type="InterPro" id="IPR034207">
    <property type="entry name" value="RBM45_RRM3"/>
</dbReference>
<evidence type="ECO:0000256" key="1">
    <source>
        <dbReference type="ARBA" id="ARBA00022884"/>
    </source>
</evidence>
<dbReference type="PROSITE" id="PS50102">
    <property type="entry name" value="RRM"/>
    <property type="match status" value="3"/>
</dbReference>
<feature type="region of interest" description="Disordered" evidence="3">
    <location>
        <begin position="514"/>
        <end position="559"/>
    </location>
</feature>
<dbReference type="CDD" id="cd00590">
    <property type="entry name" value="RRM_SF"/>
    <property type="match status" value="1"/>
</dbReference>
<sequence length="813" mass="83559">MSLSIDEPAYSRLFVVAGRSTSADFLRSVFEQFGSVQFTKYLREKGVAYVKYDRASSAALAIENLHEVTLNDGQGPRLKVLLADSPHTRTLTSMQPPPTHDELPSDPDNTPPRSRLFMVVPKSADGPIIEAEMARFSGMQYCKTDLIATKGIVFVKYTKSSSACLAMETVQESGMVSGYKVKVMLAEPKTRRGGADGTNYLLGLGARSGGSGSALPHSLLAGMGMPSPYAAMSAANASLLNSLNPGLSPELMNPGLGLPDYALLQSPVGTSSAGSYQTHHAAAAAAGLHGMGSMGGMRGDTPPLDHAALSAQVNLAAGFGLGGLGNGVTSFSGIGGLSGGGGGGLLGIGASPSSSKTLSKSRLFIVVHKSVGDEALSRIFRSFPGMEYCDLKKDRLSGRSKGYCYVSYSAPEAAAAAQAQLNGIEFPPGSGCRLKVMFAEPLGARPMRGSSDSLLPADGEGGSTSSASASYLSGGGGGGGGTSDENVAAAAAAAVAAGLHHGFMASPQEVSCSNSMQMRTPMTGESTVGMMQGSSSYAVSGEPSPLGGGGGGAATSSPLASPLRPGMAVLLDSSELAAVQSSLASLALQENGGHLQQHSSPSANSATISGPTTISDPTVSDGATSSWRGLSPDHHQQVAAAAEAVHAHAHAHAQAQAQAQQQHHQHQMQGAAAGVNSAMSSLQQHVAAAHQQQQQQHQQQQHQGQGHASSAPASAGVSPMKPLSLHSLQHDETVVYSALSRPLPDYALTHVFSRVAPVEYVRVLADERVAMVKYMDSEGARLAVGNLNGIEVLGEVLHVRHSPPLPLHVRMTP</sequence>
<feature type="region of interest" description="Disordered" evidence="3">
    <location>
        <begin position="88"/>
        <end position="113"/>
    </location>
</feature>
<dbReference type="PANTHER" id="PTHR48027">
    <property type="entry name" value="HETEROGENEOUS NUCLEAR RIBONUCLEOPROTEIN 87F-RELATED"/>
    <property type="match status" value="1"/>
</dbReference>
<accession>A0A9D4TQR0</accession>
<dbReference type="CDD" id="cd12368">
    <property type="entry name" value="RRM3_RBM45"/>
    <property type="match status" value="1"/>
</dbReference>
<evidence type="ECO:0000256" key="2">
    <source>
        <dbReference type="PROSITE-ProRule" id="PRU00176"/>
    </source>
</evidence>
<comment type="caution">
    <text evidence="5">The sequence shown here is derived from an EMBL/GenBank/DDBJ whole genome shotgun (WGS) entry which is preliminary data.</text>
</comment>
<evidence type="ECO:0000313" key="6">
    <source>
        <dbReference type="Proteomes" id="UP001055712"/>
    </source>
</evidence>
<dbReference type="GO" id="GO:0003723">
    <property type="term" value="F:RNA binding"/>
    <property type="evidence" value="ECO:0007669"/>
    <property type="project" value="UniProtKB-UniRule"/>
</dbReference>
<evidence type="ECO:0000256" key="3">
    <source>
        <dbReference type="SAM" id="MobiDB-lite"/>
    </source>
</evidence>
<dbReference type="InterPro" id="IPR012677">
    <property type="entry name" value="Nucleotide-bd_a/b_plait_sf"/>
</dbReference>
<evidence type="ECO:0000313" key="5">
    <source>
        <dbReference type="EMBL" id="KAI3432291.1"/>
    </source>
</evidence>
<feature type="region of interest" description="Disordered" evidence="3">
    <location>
        <begin position="590"/>
        <end position="721"/>
    </location>
</feature>
<feature type="compositionally biased region" description="Low complexity" evidence="3">
    <location>
        <begin position="463"/>
        <end position="472"/>
    </location>
</feature>
<dbReference type="AlphaFoldDB" id="A0A9D4TQR0"/>
<keyword evidence="1 2" id="KW-0694">RNA-binding</keyword>
<feature type="compositionally biased region" description="Low complexity" evidence="3">
    <location>
        <begin position="652"/>
        <end position="673"/>
    </location>
</feature>
<dbReference type="InterPro" id="IPR035979">
    <property type="entry name" value="RBD_domain_sf"/>
</dbReference>
<protein>
    <recommendedName>
        <fullName evidence="4">RRM domain-containing protein</fullName>
    </recommendedName>
</protein>
<keyword evidence="6" id="KW-1185">Reference proteome</keyword>
<feature type="compositionally biased region" description="Low complexity" evidence="3">
    <location>
        <begin position="683"/>
        <end position="719"/>
    </location>
</feature>
<proteinExistence type="predicted"/>
<feature type="compositionally biased region" description="Polar residues" evidence="3">
    <location>
        <begin position="594"/>
        <end position="628"/>
    </location>
</feature>
<dbReference type="SUPFAM" id="SSF54928">
    <property type="entry name" value="RNA-binding domain, RBD"/>
    <property type="match status" value="3"/>
</dbReference>
<dbReference type="InterPro" id="IPR000504">
    <property type="entry name" value="RRM_dom"/>
</dbReference>
<feature type="domain" description="RRM" evidence="4">
    <location>
        <begin position="11"/>
        <end position="85"/>
    </location>
</feature>
<feature type="domain" description="RRM" evidence="4">
    <location>
        <begin position="732"/>
        <end position="804"/>
    </location>
</feature>
<reference evidence="5" key="2">
    <citation type="submission" date="2020-11" db="EMBL/GenBank/DDBJ databases">
        <authorList>
            <person name="Cecchin M."/>
            <person name="Marcolungo L."/>
            <person name="Rossato M."/>
            <person name="Girolomoni L."/>
            <person name="Cosentino E."/>
            <person name="Cuine S."/>
            <person name="Li-Beisson Y."/>
            <person name="Delledonne M."/>
            <person name="Ballottari M."/>
        </authorList>
    </citation>
    <scope>NUCLEOTIDE SEQUENCE</scope>
    <source>
        <strain evidence="5">211/11P</strain>
        <tissue evidence="5">Whole cell</tissue>
    </source>
</reference>
<reference evidence="5" key="1">
    <citation type="journal article" date="2019" name="Plant J.">
        <title>Chlorella vulgaris genome assembly and annotation reveals the molecular basis for metabolic acclimation to high light conditions.</title>
        <authorList>
            <person name="Cecchin M."/>
            <person name="Marcolungo L."/>
            <person name="Rossato M."/>
            <person name="Girolomoni L."/>
            <person name="Cosentino E."/>
            <person name="Cuine S."/>
            <person name="Li-Beisson Y."/>
            <person name="Delledonne M."/>
            <person name="Ballottari M."/>
        </authorList>
    </citation>
    <scope>NUCLEOTIDE SEQUENCE</scope>
    <source>
        <strain evidence="5">211/11P</strain>
    </source>
</reference>
<dbReference type="EMBL" id="SIDB01000005">
    <property type="protein sequence ID" value="KAI3432291.1"/>
    <property type="molecule type" value="Genomic_DNA"/>
</dbReference>
<gene>
    <name evidence="5" type="ORF">D9Q98_003851</name>
</gene>
<dbReference type="Proteomes" id="UP001055712">
    <property type="component" value="Unassembled WGS sequence"/>
</dbReference>
<dbReference type="InterPro" id="IPR052462">
    <property type="entry name" value="SLIRP/GR-RBP-like"/>
</dbReference>
<evidence type="ECO:0000259" key="4">
    <source>
        <dbReference type="PROSITE" id="PS50102"/>
    </source>
</evidence>
<dbReference type="OrthoDB" id="439808at2759"/>
<organism evidence="5 6">
    <name type="scientific">Chlorella vulgaris</name>
    <name type="common">Green alga</name>
    <dbReference type="NCBI Taxonomy" id="3077"/>
    <lineage>
        <taxon>Eukaryota</taxon>
        <taxon>Viridiplantae</taxon>
        <taxon>Chlorophyta</taxon>
        <taxon>core chlorophytes</taxon>
        <taxon>Trebouxiophyceae</taxon>
        <taxon>Chlorellales</taxon>
        <taxon>Chlorellaceae</taxon>
        <taxon>Chlorella clade</taxon>
        <taxon>Chlorella</taxon>
    </lineage>
</organism>
<feature type="region of interest" description="Disordered" evidence="3">
    <location>
        <begin position="447"/>
        <end position="480"/>
    </location>
</feature>
<name>A0A9D4TQR0_CHLVU</name>
<dbReference type="Gene3D" id="3.30.70.330">
    <property type="match status" value="3"/>
</dbReference>
<dbReference type="SMART" id="SM00360">
    <property type="entry name" value="RRM"/>
    <property type="match status" value="3"/>
</dbReference>
<feature type="compositionally biased region" description="Polar residues" evidence="3">
    <location>
        <begin position="514"/>
        <end position="526"/>
    </location>
</feature>